<feature type="compositionally biased region" description="Basic residues" evidence="1">
    <location>
        <begin position="1"/>
        <end position="11"/>
    </location>
</feature>
<keyword evidence="3" id="KW-1185">Reference proteome</keyword>
<protein>
    <submittedName>
        <fullName evidence="2">Uncharacterized protein</fullName>
    </submittedName>
</protein>
<sequence>MANRRCKKKYRNREQPVAPFVSDPSQPVYIHQSQFPQPVGHLQANAHRSFEHGRPDPQGGFAVPGPMTTHPQMEASPMILTNAMQMDHQRRDMENYRLQLERYRFPDPHPVYEAPGLAPNGPSGSQQVYEAHGLVANGAQPMYEAPGLTAGGPPQQPMYEAPGPVLNGPGYCGGALSYSGVPSAQLGYAMPEEALGPMIGADEISLGRKIVDDNGNTSIASTLRGDAPEFIPRNTSGPSPKKLHGHLIVSSI</sequence>
<feature type="region of interest" description="Disordered" evidence="1">
    <location>
        <begin position="1"/>
        <end position="25"/>
    </location>
</feature>
<accession>A0A319DH11</accession>
<dbReference type="EMBL" id="KZ825834">
    <property type="protein sequence ID" value="PYH96730.1"/>
    <property type="molecule type" value="Genomic_DNA"/>
</dbReference>
<dbReference type="AlphaFoldDB" id="A0A319DH11"/>
<name>A0A319DH11_9EURO</name>
<organism evidence="2 3">
    <name type="scientific">Aspergillus ellipticus CBS 707.79</name>
    <dbReference type="NCBI Taxonomy" id="1448320"/>
    <lineage>
        <taxon>Eukaryota</taxon>
        <taxon>Fungi</taxon>
        <taxon>Dikarya</taxon>
        <taxon>Ascomycota</taxon>
        <taxon>Pezizomycotina</taxon>
        <taxon>Eurotiomycetes</taxon>
        <taxon>Eurotiomycetidae</taxon>
        <taxon>Eurotiales</taxon>
        <taxon>Aspergillaceae</taxon>
        <taxon>Aspergillus</taxon>
        <taxon>Aspergillus subgen. Circumdati</taxon>
    </lineage>
</organism>
<evidence type="ECO:0000313" key="3">
    <source>
        <dbReference type="Proteomes" id="UP000247810"/>
    </source>
</evidence>
<dbReference type="OrthoDB" id="4426785at2759"/>
<reference evidence="2 3" key="1">
    <citation type="submission" date="2018-02" db="EMBL/GenBank/DDBJ databases">
        <title>The genomes of Aspergillus section Nigri reveals drivers in fungal speciation.</title>
        <authorList>
            <consortium name="DOE Joint Genome Institute"/>
            <person name="Vesth T.C."/>
            <person name="Nybo J."/>
            <person name="Theobald S."/>
            <person name="Brandl J."/>
            <person name="Frisvad J.C."/>
            <person name="Nielsen K.F."/>
            <person name="Lyhne E.K."/>
            <person name="Kogle M.E."/>
            <person name="Kuo A."/>
            <person name="Riley R."/>
            <person name="Clum A."/>
            <person name="Nolan M."/>
            <person name="Lipzen A."/>
            <person name="Salamov A."/>
            <person name="Henrissat B."/>
            <person name="Wiebenga A."/>
            <person name="De vries R.P."/>
            <person name="Grigoriev I.V."/>
            <person name="Mortensen U.H."/>
            <person name="Andersen M.R."/>
            <person name="Baker S.E."/>
        </authorList>
    </citation>
    <scope>NUCLEOTIDE SEQUENCE [LARGE SCALE GENOMIC DNA]</scope>
    <source>
        <strain evidence="2 3">CBS 707.79</strain>
    </source>
</reference>
<gene>
    <name evidence="2" type="ORF">BO71DRAFT_164619</name>
</gene>
<evidence type="ECO:0000313" key="2">
    <source>
        <dbReference type="EMBL" id="PYH96730.1"/>
    </source>
</evidence>
<proteinExistence type="predicted"/>
<dbReference type="VEuPathDB" id="FungiDB:BO71DRAFT_164619"/>
<dbReference type="STRING" id="1448320.A0A319DH11"/>
<evidence type="ECO:0000256" key="1">
    <source>
        <dbReference type="SAM" id="MobiDB-lite"/>
    </source>
</evidence>
<dbReference type="Proteomes" id="UP000247810">
    <property type="component" value="Unassembled WGS sequence"/>
</dbReference>